<comment type="caution">
    <text evidence="2">The sequence shown here is derived from an EMBL/GenBank/DDBJ whole genome shotgun (WGS) entry which is preliminary data.</text>
</comment>
<accession>A0A3A6QA73</accession>
<gene>
    <name evidence="2" type="ORF">DP106_01965</name>
</gene>
<keyword evidence="1" id="KW-1277">Toxin-antitoxin system</keyword>
<dbReference type="Proteomes" id="UP000281564">
    <property type="component" value="Unassembled WGS sequence"/>
</dbReference>
<sequence length="71" mass="7931">MGTKSVRLDEEVYKRIAAHKRDDETFSEAIDRLTSDYSLLAFTGGGSASEADRHRDLLAEADAKASENRRE</sequence>
<dbReference type="Pfam" id="PF02697">
    <property type="entry name" value="VAPB_antitox"/>
    <property type="match status" value="1"/>
</dbReference>
<evidence type="ECO:0000313" key="2">
    <source>
        <dbReference type="EMBL" id="RJX51482.1"/>
    </source>
</evidence>
<protein>
    <recommendedName>
        <fullName evidence="4">Antitoxin</fullName>
    </recommendedName>
</protein>
<name>A0A3A6QA73_9EURY</name>
<organism evidence="2 3">
    <name type="scientific">Halonotius pteroides</name>
    <dbReference type="NCBI Taxonomy" id="268735"/>
    <lineage>
        <taxon>Archaea</taxon>
        <taxon>Methanobacteriati</taxon>
        <taxon>Methanobacteriota</taxon>
        <taxon>Stenosarchaea group</taxon>
        <taxon>Halobacteria</taxon>
        <taxon>Halobacteriales</taxon>
        <taxon>Haloferacaceae</taxon>
        <taxon>Halonotius</taxon>
    </lineage>
</organism>
<dbReference type="InterPro" id="IPR003847">
    <property type="entry name" value="Put_antitoxin"/>
</dbReference>
<dbReference type="OrthoDB" id="9187at2157"/>
<dbReference type="EMBL" id="QMDW01000002">
    <property type="protein sequence ID" value="RJX51482.1"/>
    <property type="molecule type" value="Genomic_DNA"/>
</dbReference>
<evidence type="ECO:0008006" key="4">
    <source>
        <dbReference type="Google" id="ProtNLM"/>
    </source>
</evidence>
<reference evidence="2 3" key="1">
    <citation type="submission" date="2018-06" db="EMBL/GenBank/DDBJ databases">
        <title>Halonotius sp. F13-13 a new haloarchaeeon isolated from a solar saltern from Isla Cristina, Huelva, Spain.</title>
        <authorList>
            <person name="Duran-Viseras A."/>
            <person name="Sanchez-Porro C."/>
            <person name="Ventosa A."/>
        </authorList>
    </citation>
    <scope>NUCLEOTIDE SEQUENCE [LARGE SCALE GENOMIC DNA]</scope>
    <source>
        <strain evidence="2 3">CECT 7525</strain>
    </source>
</reference>
<dbReference type="AlphaFoldDB" id="A0A3A6QA73"/>
<evidence type="ECO:0000256" key="1">
    <source>
        <dbReference type="ARBA" id="ARBA00022649"/>
    </source>
</evidence>
<proteinExistence type="predicted"/>
<evidence type="ECO:0000313" key="3">
    <source>
        <dbReference type="Proteomes" id="UP000281564"/>
    </source>
</evidence>
<dbReference type="RefSeq" id="WP_120082985.1">
    <property type="nucleotide sequence ID" value="NZ_QMDW01000002.1"/>
</dbReference>
<keyword evidence="3" id="KW-1185">Reference proteome</keyword>